<dbReference type="GO" id="GO:0046872">
    <property type="term" value="F:metal ion binding"/>
    <property type="evidence" value="ECO:0007669"/>
    <property type="project" value="UniProtKB-UniRule"/>
</dbReference>
<keyword evidence="5 7" id="KW-0464">Manganese</keyword>
<evidence type="ECO:0000256" key="3">
    <source>
        <dbReference type="ARBA" id="ARBA00022723"/>
    </source>
</evidence>
<dbReference type="GO" id="GO:0016791">
    <property type="term" value="F:phosphatase activity"/>
    <property type="evidence" value="ECO:0007669"/>
    <property type="project" value="TreeGrafter"/>
</dbReference>
<name>A0AAD5VAV2_9APHY</name>
<dbReference type="Proteomes" id="UP001212997">
    <property type="component" value="Unassembled WGS sequence"/>
</dbReference>
<evidence type="ECO:0000313" key="10">
    <source>
        <dbReference type="EMBL" id="KAJ3486942.1"/>
    </source>
</evidence>
<dbReference type="EMBL" id="JANAWD010000106">
    <property type="protein sequence ID" value="KAJ3486942.1"/>
    <property type="molecule type" value="Genomic_DNA"/>
</dbReference>
<dbReference type="PANTHER" id="PTHR12260">
    <property type="entry name" value="DAMAGE-CONTROL PHOSPHATASE ARMT1"/>
    <property type="match status" value="1"/>
</dbReference>
<reference evidence="10" key="1">
    <citation type="submission" date="2022-07" db="EMBL/GenBank/DDBJ databases">
        <title>Genome Sequence of Physisporinus lineatus.</title>
        <authorList>
            <person name="Buettner E."/>
        </authorList>
    </citation>
    <scope>NUCLEOTIDE SEQUENCE</scope>
    <source>
        <strain evidence="10">VT162</strain>
    </source>
</reference>
<evidence type="ECO:0000256" key="2">
    <source>
        <dbReference type="ARBA" id="ARBA00009519"/>
    </source>
</evidence>
<evidence type="ECO:0000256" key="8">
    <source>
        <dbReference type="SAM" id="MobiDB-lite"/>
    </source>
</evidence>
<keyword evidence="3 7" id="KW-0479">Metal-binding</keyword>
<evidence type="ECO:0000259" key="9">
    <source>
        <dbReference type="Pfam" id="PF01937"/>
    </source>
</evidence>
<gene>
    <name evidence="10" type="ORF">NLI96_g3894</name>
</gene>
<evidence type="ECO:0000256" key="4">
    <source>
        <dbReference type="ARBA" id="ARBA00022801"/>
    </source>
</evidence>
<evidence type="ECO:0000256" key="1">
    <source>
        <dbReference type="ARBA" id="ARBA00001326"/>
    </source>
</evidence>
<keyword evidence="4 7" id="KW-0378">Hydrolase</keyword>
<dbReference type="PANTHER" id="PTHR12260:SF6">
    <property type="entry name" value="DAMAGE-CONTROL PHOSPHATASE ARMT1"/>
    <property type="match status" value="1"/>
</dbReference>
<comment type="domain">
    <text evidence="7">Subfamily III proteins have a conserved RTxK motif about 40-50 residues from the C-terminus; the threonine may be replaced by serine or cysteine.</text>
</comment>
<accession>A0AAD5VAV2</accession>
<comment type="catalytic activity">
    <reaction evidence="6 7">
        <text>beta-D-fructose 6-phosphate = dihydroxyacetone + D-glyceraldehyde 3-phosphate</text>
        <dbReference type="Rhea" id="RHEA:28002"/>
        <dbReference type="ChEBI" id="CHEBI:16016"/>
        <dbReference type="ChEBI" id="CHEBI:57634"/>
        <dbReference type="ChEBI" id="CHEBI:59776"/>
    </reaction>
</comment>
<dbReference type="InterPro" id="IPR036075">
    <property type="entry name" value="ARMT-1-like_metal-bd_sf"/>
</dbReference>
<dbReference type="GO" id="GO:0005634">
    <property type="term" value="C:nucleus"/>
    <property type="evidence" value="ECO:0007669"/>
    <property type="project" value="TreeGrafter"/>
</dbReference>
<dbReference type="EC" id="3.1.3.-" evidence="7"/>
<protein>
    <recommendedName>
        <fullName evidence="7">Sugar phosphate phosphatase</fullName>
        <ecNumber evidence="7">3.1.3.-</ecNumber>
    </recommendedName>
</protein>
<dbReference type="SUPFAM" id="SSF111321">
    <property type="entry name" value="AF1104-like"/>
    <property type="match status" value="1"/>
</dbReference>
<dbReference type="InterPro" id="IPR039763">
    <property type="entry name" value="ARMT1"/>
</dbReference>
<evidence type="ECO:0000313" key="11">
    <source>
        <dbReference type="Proteomes" id="UP001212997"/>
    </source>
</evidence>
<sequence>MFEAPFPPYDPTDKTSYVTVLKRWPVILTQIIDTIYHADHDLGISLASIESAAEKSKVEEKIEEGKAIISKISQVKYEMARNRPLEPIPADGEAMVEMYNEELARLAAKERNTWFTAPWLYAECYLYRLIRSFFVQSTHWRTFDPFATQKETTFKSSGKAIYQLARTMHELEVDKSEFDKDPAKLGVLFGEMIQMCLWGNATDLSMLTHLSHDDIAHLQTVGRDAQAERRKFILKDDQDQVWQHIQSLEGKDARIDFVLDNSGFEVLSDPHYALTQLLIAVSAIHRLHFADFLVTFTPYASKVVFHPKLIPWFVSDVTPTDFTNSITSLLSDAFFPPPSASIPSEAAAPGTEPSTSIAVEPPSRPEEHEYLRRMVSRWKSYIDHGVFALSVPSDTPLGGSNPKADFWTSPWPYWDMKERTPEIFKNLSKSGLVILKGDLNIVGLKASASPLAGAFPILSLRTNKADVAVAVDQAVADALDKQGVQWRTDGKYALVLFAPKSA</sequence>
<evidence type="ECO:0000256" key="7">
    <source>
        <dbReference type="RuleBase" id="RU367030"/>
    </source>
</evidence>
<organism evidence="10 11">
    <name type="scientific">Meripilus lineatus</name>
    <dbReference type="NCBI Taxonomy" id="2056292"/>
    <lineage>
        <taxon>Eukaryota</taxon>
        <taxon>Fungi</taxon>
        <taxon>Dikarya</taxon>
        <taxon>Basidiomycota</taxon>
        <taxon>Agaricomycotina</taxon>
        <taxon>Agaricomycetes</taxon>
        <taxon>Polyporales</taxon>
        <taxon>Meripilaceae</taxon>
        <taxon>Meripilus</taxon>
    </lineage>
</organism>
<comment type="catalytic activity">
    <reaction evidence="1 7">
        <text>beta-D-fructose 1-phosphate + H2O = D-fructose + phosphate</text>
        <dbReference type="Rhea" id="RHEA:35603"/>
        <dbReference type="ChEBI" id="CHEBI:15377"/>
        <dbReference type="ChEBI" id="CHEBI:37721"/>
        <dbReference type="ChEBI" id="CHEBI:43474"/>
        <dbReference type="ChEBI" id="CHEBI:138881"/>
    </reaction>
</comment>
<dbReference type="Pfam" id="PF01937">
    <property type="entry name" value="ARMT1-like_dom"/>
    <property type="match status" value="1"/>
</dbReference>
<dbReference type="GO" id="GO:0006974">
    <property type="term" value="P:DNA damage response"/>
    <property type="evidence" value="ECO:0007669"/>
    <property type="project" value="TreeGrafter"/>
</dbReference>
<dbReference type="AlphaFoldDB" id="A0AAD5VAV2"/>
<feature type="region of interest" description="Disordered" evidence="8">
    <location>
        <begin position="342"/>
        <end position="363"/>
    </location>
</feature>
<keyword evidence="11" id="KW-1185">Reference proteome</keyword>
<comment type="similarity">
    <text evidence="2 7">Belongs to the damage-control phosphatase family. Sugar phosphate phosphatase III subfamily.</text>
</comment>
<comment type="function">
    <text evidence="7">Metal-dependent phosphatase that shows phosphatase activity against several substrates, including fructose-1-phosphate and fructose-6-phosphate. Its preference for fructose-1-phosphate, a strong glycating agent that causes DNA damage rather than a canonical yeast metabolite, suggests a damage-control function in hexose phosphate metabolism.</text>
</comment>
<proteinExistence type="inferred from homology"/>
<comment type="cofactor">
    <cofactor evidence="7">
        <name>Mn(2+)</name>
        <dbReference type="ChEBI" id="CHEBI:29035"/>
    </cofactor>
    <cofactor evidence="7">
        <name>Ni(2+)</name>
        <dbReference type="ChEBI" id="CHEBI:49786"/>
    </cofactor>
</comment>
<evidence type="ECO:0000256" key="5">
    <source>
        <dbReference type="ARBA" id="ARBA00023211"/>
    </source>
</evidence>
<comment type="caution">
    <text evidence="10">The sequence shown here is derived from an EMBL/GenBank/DDBJ whole genome shotgun (WGS) entry which is preliminary data.</text>
</comment>
<feature type="domain" description="Damage-control phosphatase ARMT1-like metal-binding" evidence="9">
    <location>
        <begin position="20"/>
        <end position="473"/>
    </location>
</feature>
<dbReference type="Gene3D" id="1.20.930.60">
    <property type="match status" value="1"/>
</dbReference>
<dbReference type="InterPro" id="IPR002791">
    <property type="entry name" value="ARMT1-like_metal-bd"/>
</dbReference>
<evidence type="ECO:0000256" key="6">
    <source>
        <dbReference type="ARBA" id="ARBA00048809"/>
    </source>
</evidence>